<protein>
    <submittedName>
        <fullName evidence="1">Uncharacterized protein</fullName>
    </submittedName>
</protein>
<accession>A0A8D9PER4</accession>
<name>A0A8D9PER4_9VIRU</name>
<sequence>MPPIILSTVDSYFFSVRDSSLFSQSLYFSPCFGIESKASYNLISPVDCP</sequence>
<dbReference type="EMBL" id="BK029940">
    <property type="protein sequence ID" value="DAD55911.1"/>
    <property type="molecule type" value="Genomic_DNA"/>
</dbReference>
<organism evidence="1">
    <name type="scientific">Bacteriophage sp</name>
    <dbReference type="NCBI Taxonomy" id="38018"/>
    <lineage>
        <taxon>Viruses</taxon>
    </lineage>
</organism>
<proteinExistence type="predicted"/>
<reference evidence="1" key="1">
    <citation type="journal article" date="2021" name="Proc. Natl. Acad. Sci. U.S.A.">
        <title>A Catalog of Tens of Thousands of Viruses from Human Metagenomes Reveals Hidden Associations with Chronic Diseases.</title>
        <authorList>
            <person name="Tisza M.J."/>
            <person name="Buck C.B."/>
        </authorList>
    </citation>
    <scope>NUCLEOTIDE SEQUENCE</scope>
    <source>
        <strain evidence="1">CtOZu12</strain>
    </source>
</reference>
<evidence type="ECO:0000313" key="1">
    <source>
        <dbReference type="EMBL" id="DAD55911.1"/>
    </source>
</evidence>